<gene>
    <name evidence="1" type="ORF">C7S18_20205</name>
</gene>
<protein>
    <submittedName>
        <fullName evidence="1">Uncharacterized protein</fullName>
    </submittedName>
</protein>
<evidence type="ECO:0000313" key="2">
    <source>
        <dbReference type="Proteomes" id="UP000241074"/>
    </source>
</evidence>
<dbReference type="EMBL" id="CP027860">
    <property type="protein sequence ID" value="AVP99350.1"/>
    <property type="molecule type" value="Genomic_DNA"/>
</dbReference>
<sequence length="97" mass="10425">MTEYITPAQRFDEILDATRFAASGFATQALRDATRRDLAKTKSNAAAADRADPANLSMAQSLRDVCGSQRGRVSGIRAVVNGPTAPPFPFQNRLATL</sequence>
<evidence type="ECO:0000313" key="1">
    <source>
        <dbReference type="EMBL" id="AVP99350.1"/>
    </source>
</evidence>
<proteinExistence type="predicted"/>
<dbReference type="RefSeq" id="WP_106893268.1">
    <property type="nucleotide sequence ID" value="NZ_CP027860.1"/>
</dbReference>
<dbReference type="Proteomes" id="UP000241074">
    <property type="component" value="Chromosome"/>
</dbReference>
<dbReference type="KEGG" id="xba:C7S18_20205"/>
<keyword evidence="2" id="KW-1185">Reference proteome</keyword>
<dbReference type="AlphaFoldDB" id="A0A2P1PWZ7"/>
<reference evidence="1 2" key="1">
    <citation type="submission" date="2018-03" db="EMBL/GenBank/DDBJ databases">
        <title>Ahniella affigens gen. nov., sp. nov., a gammaproteobacterium isolated from sandy soil near a stream.</title>
        <authorList>
            <person name="Ko Y."/>
            <person name="Kim J.-H."/>
        </authorList>
    </citation>
    <scope>NUCLEOTIDE SEQUENCE [LARGE SCALE GENOMIC DNA]</scope>
    <source>
        <strain evidence="1 2">D13</strain>
    </source>
</reference>
<accession>A0A2P1PWZ7</accession>
<reference evidence="1 2" key="2">
    <citation type="submission" date="2018-03" db="EMBL/GenBank/DDBJ databases">
        <authorList>
            <person name="Keele B.F."/>
        </authorList>
    </citation>
    <scope>NUCLEOTIDE SEQUENCE [LARGE SCALE GENOMIC DNA]</scope>
    <source>
        <strain evidence="1 2">D13</strain>
    </source>
</reference>
<name>A0A2P1PWZ7_9GAMM</name>
<organism evidence="1 2">
    <name type="scientific">Ahniella affigens</name>
    <dbReference type="NCBI Taxonomy" id="2021234"/>
    <lineage>
        <taxon>Bacteria</taxon>
        <taxon>Pseudomonadati</taxon>
        <taxon>Pseudomonadota</taxon>
        <taxon>Gammaproteobacteria</taxon>
        <taxon>Lysobacterales</taxon>
        <taxon>Rhodanobacteraceae</taxon>
        <taxon>Ahniella</taxon>
    </lineage>
</organism>